<dbReference type="EMBL" id="BK016086">
    <property type="protein sequence ID" value="DAF93575.1"/>
    <property type="molecule type" value="Genomic_DNA"/>
</dbReference>
<sequence length="291" mass="32609">MRNKPRVDFSEKFVNFAETVINQFDTANNPKLAIRRQKLNAMAQDFGIDISVNAGKQGLRDFLRERGYKIHIGASAVHVSKIPVTNVPKDQWPSLVENLARRLLALYVEKGEQVMRIWPAQFRNIATVWPADHVEFNQMVIDRMQEHGYTLTFHVNSVDMRPVGTESKRGKKTAIIQPEKPMVEVMNGRSFLPIALAGRRVSWRRGYTQALMINAKPGLAPGSIALTTAFVLLRSPVYDKNGVECMSLVVQSGDVVLVNDAAHDLIKNGQVRCALVGTYHEPVIHAVSLKD</sequence>
<reference evidence="1" key="1">
    <citation type="journal article" date="2021" name="Proc. Natl. Acad. Sci. U.S.A.">
        <title>A Catalog of Tens of Thousands of Viruses from Human Metagenomes Reveals Hidden Associations with Chronic Diseases.</title>
        <authorList>
            <person name="Tisza M.J."/>
            <person name="Buck C.B."/>
        </authorList>
    </citation>
    <scope>NUCLEOTIDE SEQUENCE</scope>
    <source>
        <strain evidence="1">Ctshb19</strain>
    </source>
</reference>
<name>A0A8S5UGF5_9CAUD</name>
<organism evidence="1">
    <name type="scientific">Myoviridae sp. ctshb19</name>
    <dbReference type="NCBI Taxonomy" id="2825194"/>
    <lineage>
        <taxon>Viruses</taxon>
        <taxon>Duplodnaviria</taxon>
        <taxon>Heunggongvirae</taxon>
        <taxon>Uroviricota</taxon>
        <taxon>Caudoviricetes</taxon>
    </lineage>
</organism>
<accession>A0A8S5UGF5</accession>
<proteinExistence type="predicted"/>
<protein>
    <submittedName>
        <fullName evidence="1">Uncharacterized protein</fullName>
    </submittedName>
</protein>
<evidence type="ECO:0000313" key="1">
    <source>
        <dbReference type="EMBL" id="DAF93575.1"/>
    </source>
</evidence>